<evidence type="ECO:0000313" key="2">
    <source>
        <dbReference type="Proteomes" id="UP000774617"/>
    </source>
</evidence>
<comment type="caution">
    <text evidence="1">The sequence shown here is derived from an EMBL/GenBank/DDBJ whole genome shotgun (WGS) entry which is preliminary data.</text>
</comment>
<gene>
    <name evidence="1" type="ORF">B0J12DRAFT_701306</name>
</gene>
<sequence length="208" mass="23946">MRYYVSTSVGLRRLACYRIICFQKLLRRRNFLTLCAVEANTATKARDLIAAAACWDRVNNQRGPAFMARENRLLTEHCQPSVLYSYNHGKASTLRPRHLHEKDEAQRSMWLYQLIIDPTTAHTYIIILLNGRGSVAVRFSLKLFKAKISADKSLAERFPSIKMPYAAPFQRESIPKRDGDNPQFQLAMGLSYEILDGSKRYFTGKRHS</sequence>
<reference evidence="1 2" key="1">
    <citation type="journal article" date="2021" name="Nat. Commun.">
        <title>Genetic determinants of endophytism in the Arabidopsis root mycobiome.</title>
        <authorList>
            <person name="Mesny F."/>
            <person name="Miyauchi S."/>
            <person name="Thiergart T."/>
            <person name="Pickel B."/>
            <person name="Atanasova L."/>
            <person name="Karlsson M."/>
            <person name="Huettel B."/>
            <person name="Barry K.W."/>
            <person name="Haridas S."/>
            <person name="Chen C."/>
            <person name="Bauer D."/>
            <person name="Andreopoulos W."/>
            <person name="Pangilinan J."/>
            <person name="LaButti K."/>
            <person name="Riley R."/>
            <person name="Lipzen A."/>
            <person name="Clum A."/>
            <person name="Drula E."/>
            <person name="Henrissat B."/>
            <person name="Kohler A."/>
            <person name="Grigoriev I.V."/>
            <person name="Martin F.M."/>
            <person name="Hacquard S."/>
        </authorList>
    </citation>
    <scope>NUCLEOTIDE SEQUENCE [LARGE SCALE GENOMIC DNA]</scope>
    <source>
        <strain evidence="1 2">MPI-SDFR-AT-0080</strain>
    </source>
</reference>
<proteinExistence type="predicted"/>
<accession>A0ABQ8G564</accession>
<protein>
    <submittedName>
        <fullName evidence="1">Uncharacterized protein</fullName>
    </submittedName>
</protein>
<dbReference type="EMBL" id="JAGTJR010000019">
    <property type="protein sequence ID" value="KAH7045210.1"/>
    <property type="molecule type" value="Genomic_DNA"/>
</dbReference>
<keyword evidence="2" id="KW-1185">Reference proteome</keyword>
<dbReference type="Proteomes" id="UP000774617">
    <property type="component" value="Unassembled WGS sequence"/>
</dbReference>
<organism evidence="1 2">
    <name type="scientific">Macrophomina phaseolina</name>
    <dbReference type="NCBI Taxonomy" id="35725"/>
    <lineage>
        <taxon>Eukaryota</taxon>
        <taxon>Fungi</taxon>
        <taxon>Dikarya</taxon>
        <taxon>Ascomycota</taxon>
        <taxon>Pezizomycotina</taxon>
        <taxon>Dothideomycetes</taxon>
        <taxon>Dothideomycetes incertae sedis</taxon>
        <taxon>Botryosphaeriales</taxon>
        <taxon>Botryosphaeriaceae</taxon>
        <taxon>Macrophomina</taxon>
    </lineage>
</organism>
<name>A0ABQ8G564_9PEZI</name>
<evidence type="ECO:0000313" key="1">
    <source>
        <dbReference type="EMBL" id="KAH7045210.1"/>
    </source>
</evidence>